<feature type="domain" description="Peptidase M28" evidence="1">
    <location>
        <begin position="142"/>
        <end position="356"/>
    </location>
</feature>
<dbReference type="SUPFAM" id="SSF53187">
    <property type="entry name" value="Zn-dependent exopeptidases"/>
    <property type="match status" value="1"/>
</dbReference>
<dbReference type="AlphaFoldDB" id="A0A9D7S7S8"/>
<organism evidence="2 3">
    <name type="scientific">Candidatus Defluviibacterium haderslevense</name>
    <dbReference type="NCBI Taxonomy" id="2981993"/>
    <lineage>
        <taxon>Bacteria</taxon>
        <taxon>Pseudomonadati</taxon>
        <taxon>Bacteroidota</taxon>
        <taxon>Saprospiria</taxon>
        <taxon>Saprospirales</taxon>
        <taxon>Saprospiraceae</taxon>
        <taxon>Candidatus Defluviibacterium</taxon>
    </lineage>
</organism>
<evidence type="ECO:0000313" key="3">
    <source>
        <dbReference type="Proteomes" id="UP000808349"/>
    </source>
</evidence>
<dbReference type="Gene3D" id="3.40.630.10">
    <property type="entry name" value="Zn peptidases"/>
    <property type="match status" value="1"/>
</dbReference>
<evidence type="ECO:0000259" key="1">
    <source>
        <dbReference type="Pfam" id="PF04389"/>
    </source>
</evidence>
<dbReference type="Pfam" id="PF04389">
    <property type="entry name" value="Peptidase_M28"/>
    <property type="match status" value="1"/>
</dbReference>
<evidence type="ECO:0000313" key="2">
    <source>
        <dbReference type="EMBL" id="MBK9716926.1"/>
    </source>
</evidence>
<dbReference type="GO" id="GO:0006508">
    <property type="term" value="P:proteolysis"/>
    <property type="evidence" value="ECO:0007669"/>
    <property type="project" value="InterPro"/>
</dbReference>
<proteinExistence type="predicted"/>
<accession>A0A9D7S7S8</accession>
<dbReference type="InterPro" id="IPR007484">
    <property type="entry name" value="Peptidase_M28"/>
</dbReference>
<comment type="caution">
    <text evidence="2">The sequence shown here is derived from an EMBL/GenBank/DDBJ whole genome shotgun (WGS) entry which is preliminary data.</text>
</comment>
<dbReference type="PANTHER" id="PTHR12147:SF26">
    <property type="entry name" value="PEPTIDASE M28 DOMAIN-CONTAINING PROTEIN"/>
    <property type="match status" value="1"/>
</dbReference>
<gene>
    <name evidence="2" type="ORF">IPO85_05315</name>
</gene>
<sequence length="582" mass="65032">MKQYIFTVLLLVNFHGFLLSQTNFSLSNPVCLDLMKGNFNSDSFSKRIVLPDAQLGNYLVQQINADSLHQYLKGLISFRNRNTISDDPSKPNEGIRGARAWIKSHLDRWAQQANSVLIPCELEFDYLMCTKVRHTELFTVIPGTGSLKNELVIVEAHLDSRCEDVCDSLCLAEGADDNGSGSALLMEMARVLSKVQLNRTLAIIWITGEEQGLGGSRSFAAFCKTNNLVIKAVFNNDIVGGIECGVTSSPPSCPGPNQFDSLRLRIFSSGTTNSMSKNLARMTRILVEQNLSKVMVNAPQIDVMYGEDRTGRGSDHIPFREQGYTAIRFTSSYEHGDGNPSQAGYVDRQHSSRDILGKDIDGDGILDSLYVNFNYLKNNAIVNALSICNAGSTTLNPFVLQLTPKTNGIDIKIDNPQNATKYIYGIRKINNTYFDTIIITDQTQILVEGLSPTLYYVTACGVNQEQWISMFGLEYSARVLNSIKQVEPTKPIELLQNRPNPFDELTLIPIIVNDLSFIKEASMIVTSEDGRIIKQIKLDLTEGVNELFYNYSWNQFECGTYFYSLIINGTKIDTKKMEMVSY</sequence>
<dbReference type="Proteomes" id="UP000808349">
    <property type="component" value="Unassembled WGS sequence"/>
</dbReference>
<protein>
    <submittedName>
        <fullName evidence="2">M28 family peptidase</fullName>
    </submittedName>
</protein>
<dbReference type="GO" id="GO:0008235">
    <property type="term" value="F:metalloexopeptidase activity"/>
    <property type="evidence" value="ECO:0007669"/>
    <property type="project" value="InterPro"/>
</dbReference>
<dbReference type="InterPro" id="IPR045175">
    <property type="entry name" value="M28_fam"/>
</dbReference>
<dbReference type="EMBL" id="JADKFW010000004">
    <property type="protein sequence ID" value="MBK9716926.1"/>
    <property type="molecule type" value="Genomic_DNA"/>
</dbReference>
<reference evidence="2 3" key="1">
    <citation type="submission" date="2020-10" db="EMBL/GenBank/DDBJ databases">
        <title>Connecting structure to function with the recovery of over 1000 high-quality activated sludge metagenome-assembled genomes encoding full-length rRNA genes using long-read sequencing.</title>
        <authorList>
            <person name="Singleton C.M."/>
            <person name="Petriglieri F."/>
            <person name="Kristensen J.M."/>
            <person name="Kirkegaard R.H."/>
            <person name="Michaelsen T.Y."/>
            <person name="Andersen M.H."/>
            <person name="Karst S.M."/>
            <person name="Dueholm M.S."/>
            <person name="Nielsen P.H."/>
            <person name="Albertsen M."/>
        </authorList>
    </citation>
    <scope>NUCLEOTIDE SEQUENCE [LARGE SCALE GENOMIC DNA]</scope>
    <source>
        <strain evidence="2">Ribe_18-Q3-R11-54_BAT3C.373</strain>
    </source>
</reference>
<name>A0A9D7S7S8_9BACT</name>
<dbReference type="PANTHER" id="PTHR12147">
    <property type="entry name" value="METALLOPEPTIDASE M28 FAMILY MEMBER"/>
    <property type="match status" value="1"/>
</dbReference>